<sequence>MKAFRLPMLRTVAGAWRRLATSRRVQGYGSYNDQLSRDAHLVTERELRLHRLRTEQPAYQRYAD</sequence>
<name>F0RNN7_DEIPM</name>
<dbReference type="EMBL" id="CP002536">
    <property type="protein sequence ID" value="ADY25270.1"/>
    <property type="molecule type" value="Genomic_DNA"/>
</dbReference>
<accession>F0RNN7</accession>
<organism evidence="1 2">
    <name type="scientific">Deinococcus proteolyticus (strain ATCC 35074 / DSM 20540 / JCM 6276 / NBRC 101906 / NCIMB 13154 / VKM Ac-1939 / CCM 2703 / MRP)</name>
    <dbReference type="NCBI Taxonomy" id="693977"/>
    <lineage>
        <taxon>Bacteria</taxon>
        <taxon>Thermotogati</taxon>
        <taxon>Deinococcota</taxon>
        <taxon>Deinococci</taxon>
        <taxon>Deinococcales</taxon>
        <taxon>Deinococcaceae</taxon>
        <taxon>Deinococcus</taxon>
    </lineage>
</organism>
<dbReference type="STRING" id="693977.Deipr_0095"/>
<keyword evidence="2" id="KW-1185">Reference proteome</keyword>
<reference evidence="2" key="1">
    <citation type="submission" date="2011-02" db="EMBL/GenBank/DDBJ databases">
        <title>The complete sequence of chromosome of Deinococcus proteolyticus DSM 20540.</title>
        <authorList>
            <consortium name="US DOE Joint Genome Institute (JGI-PGF)"/>
            <person name="Lucas S."/>
            <person name="Copeland A."/>
            <person name="Lapidus A."/>
            <person name="Bruce D."/>
            <person name="Goodwin L."/>
            <person name="Pitluck S."/>
            <person name="Kyrpides N."/>
            <person name="Mavromatis K."/>
            <person name="Pagani I."/>
            <person name="Ivanova N."/>
            <person name="Ovchinnikova G."/>
            <person name="Zeytun A."/>
            <person name="Detter J.C."/>
            <person name="Han C."/>
            <person name="Land M."/>
            <person name="Hauser L."/>
            <person name="Markowitz V."/>
            <person name="Cheng J.-F."/>
            <person name="Hugenholtz P."/>
            <person name="Woyke T."/>
            <person name="Wu D."/>
            <person name="Pukall R."/>
            <person name="Steenblock K."/>
            <person name="Brambilla E."/>
            <person name="Klenk H.-P."/>
            <person name="Eisen J.A."/>
        </authorList>
    </citation>
    <scope>NUCLEOTIDE SEQUENCE [LARGE SCALE GENOMIC DNA]</scope>
    <source>
        <strain evidence="2">ATCC 35074 / DSM 20540 / JCM 6276 / NBRC 101906 / NCIMB 13154 / VKM Ac-1939 / CCM 2703 / MRP</strain>
    </source>
</reference>
<dbReference type="AlphaFoldDB" id="F0RNN7"/>
<dbReference type="RefSeq" id="WP_013613879.1">
    <property type="nucleotide sequence ID" value="NC_015161.1"/>
</dbReference>
<protein>
    <submittedName>
        <fullName evidence="1">Uncharacterized protein</fullName>
    </submittedName>
</protein>
<gene>
    <name evidence="1" type="ordered locus">Deipr_0095</name>
</gene>
<reference evidence="1 2" key="2">
    <citation type="journal article" date="2012" name="Stand. Genomic Sci.">
        <title>Complete genome sequence of the orange-red pigmented, radioresistant Deinococcus proteolyticus type strain (MRP(T)).</title>
        <authorList>
            <person name="Copeland A."/>
            <person name="Zeytun A."/>
            <person name="Yassawong M."/>
            <person name="Nolan M."/>
            <person name="Lucas S."/>
            <person name="Hammon N."/>
            <person name="Deshpande S."/>
            <person name="Cheng J.F."/>
            <person name="Han C."/>
            <person name="Tapia R."/>
            <person name="Goodwin L.A."/>
            <person name="Pitluck S."/>
            <person name="Mavromatis K."/>
            <person name="Liolios K."/>
            <person name="Pagani I."/>
            <person name="Ivanova N."/>
            <person name="Mikhailova N."/>
            <person name="Pati A."/>
            <person name="Chen A."/>
            <person name="Palaniappan K."/>
            <person name="Land M."/>
            <person name="Hauser L."/>
            <person name="Jeffries C.D."/>
            <person name="Brambilla E.M."/>
            <person name="Rohde M."/>
            <person name="Sikorski J."/>
            <person name="Pukall R."/>
            <person name="Goker M."/>
            <person name="Detter J.C."/>
            <person name="Woyke T."/>
            <person name="Bristow J."/>
            <person name="Eisen J.A."/>
            <person name="Markowitz V."/>
            <person name="Hugenholtz P."/>
            <person name="Kyrpides N.C."/>
            <person name="Klenk H.P."/>
            <person name="Lapidus A."/>
        </authorList>
    </citation>
    <scope>NUCLEOTIDE SEQUENCE [LARGE SCALE GENOMIC DNA]</scope>
    <source>
        <strain evidence="2">ATCC 35074 / DSM 20540 / JCM 6276 / NBRC 101906 / NCIMB 13154 / VKM Ac-1939 / CCM 2703 / MRP</strain>
    </source>
</reference>
<dbReference type="HOGENOM" id="CLU_2860292_0_0_0"/>
<dbReference type="KEGG" id="dpt:Deipr_0095"/>
<evidence type="ECO:0000313" key="1">
    <source>
        <dbReference type="EMBL" id="ADY25270.1"/>
    </source>
</evidence>
<evidence type="ECO:0000313" key="2">
    <source>
        <dbReference type="Proteomes" id="UP000007718"/>
    </source>
</evidence>
<proteinExistence type="predicted"/>
<dbReference type="Proteomes" id="UP000007718">
    <property type="component" value="Chromosome"/>
</dbReference>
<dbReference type="OrthoDB" id="9934669at2"/>